<proteinExistence type="predicted"/>
<name>A0ABU8AUB3_9ACTN</name>
<comment type="caution">
    <text evidence="1">The sequence shown here is derived from an EMBL/GenBank/DDBJ whole genome shotgun (WGS) entry which is preliminary data.</text>
</comment>
<organism evidence="1 2">
    <name type="scientific">Streptomyces bottropensis</name>
    <dbReference type="NCBI Taxonomy" id="42235"/>
    <lineage>
        <taxon>Bacteria</taxon>
        <taxon>Bacillati</taxon>
        <taxon>Actinomycetota</taxon>
        <taxon>Actinomycetes</taxon>
        <taxon>Kitasatosporales</taxon>
        <taxon>Streptomycetaceae</taxon>
        <taxon>Streptomyces</taxon>
    </lineage>
</organism>
<evidence type="ECO:0000313" key="1">
    <source>
        <dbReference type="EMBL" id="MEH0637304.1"/>
    </source>
</evidence>
<protein>
    <submittedName>
        <fullName evidence="1">Uncharacterized protein</fullName>
    </submittedName>
</protein>
<gene>
    <name evidence="1" type="ORF">QBA35_28935</name>
</gene>
<dbReference type="Proteomes" id="UP001310290">
    <property type="component" value="Unassembled WGS sequence"/>
</dbReference>
<keyword evidence="2" id="KW-1185">Reference proteome</keyword>
<evidence type="ECO:0000313" key="2">
    <source>
        <dbReference type="Proteomes" id="UP001310290"/>
    </source>
</evidence>
<dbReference type="EMBL" id="JARULZ010000002">
    <property type="protein sequence ID" value="MEH0637304.1"/>
    <property type="molecule type" value="Genomic_DNA"/>
</dbReference>
<reference evidence="1" key="1">
    <citation type="submission" date="2023-04" db="EMBL/GenBank/DDBJ databases">
        <title>Genomic diversity of scab-causing Streptomyces spp. in the province of Quebec, Canada.</title>
        <authorList>
            <person name="Biessy A."/>
            <person name="Cadieux M."/>
            <person name="Ciotola M."/>
            <person name="Filion M."/>
        </authorList>
    </citation>
    <scope>NUCLEOTIDE SEQUENCE</scope>
    <source>
        <strain evidence="1">B21-115</strain>
    </source>
</reference>
<accession>A0ABU8AUB3</accession>
<sequence>MLDPKHLTAFDEATALGIAALWNDAIPLVRHMLDHQIDDIDNGIRLAHECDREDCETHDGVLHRDDDSCPCWGCENGGLLTMATDARHWLDELAANGTAYGFEVTPEALLTLVGDWMYVNGQAPRVRVPAYNLGPAYRLLAELADQAQAKFAAMTSS</sequence>
<dbReference type="RefSeq" id="WP_334660280.1">
    <property type="nucleotide sequence ID" value="NZ_JARULZ010000002.1"/>
</dbReference>